<organism evidence="4 5">
    <name type="scientific">Carnobacterium antarcticum</name>
    <dbReference type="NCBI Taxonomy" id="2126436"/>
    <lineage>
        <taxon>Bacteria</taxon>
        <taxon>Bacillati</taxon>
        <taxon>Bacillota</taxon>
        <taxon>Bacilli</taxon>
        <taxon>Lactobacillales</taxon>
        <taxon>Carnobacteriaceae</taxon>
        <taxon>Carnobacterium</taxon>
    </lineage>
</organism>
<dbReference type="SUPFAM" id="SSF48498">
    <property type="entry name" value="Tetracyclin repressor-like, C-terminal domain"/>
    <property type="match status" value="1"/>
</dbReference>
<evidence type="ECO:0000256" key="2">
    <source>
        <dbReference type="PROSITE-ProRule" id="PRU00335"/>
    </source>
</evidence>
<keyword evidence="1 2" id="KW-0238">DNA-binding</keyword>
<dbReference type="Pfam" id="PF00440">
    <property type="entry name" value="TetR_N"/>
    <property type="match status" value="1"/>
</dbReference>
<protein>
    <submittedName>
        <fullName evidence="4">TetR/AcrR family transcriptional regulator</fullName>
    </submittedName>
</protein>
<dbReference type="InterPro" id="IPR001647">
    <property type="entry name" value="HTH_TetR"/>
</dbReference>
<sequence>MARKKTIMKSQILDTAYAVVKAEGFEGFTARNIAKTMDCSTQPIYLEFKNMDDLKNELFIKVKDYLAETIYPKKRTEDAILDTCLNFVYFAKEETVFFKALFLEDHLGSERLHKISFEAMLKAFEQNNETKNLTKAEKRERFEEIWIVVYGTAALIAQGLLKFDEKTVTENLKNTIANTI</sequence>
<dbReference type="InterPro" id="IPR009057">
    <property type="entry name" value="Homeodomain-like_sf"/>
</dbReference>
<dbReference type="InterPro" id="IPR036271">
    <property type="entry name" value="Tet_transcr_reg_TetR-rel_C_sf"/>
</dbReference>
<name>A0ABW4NLA1_9LACT</name>
<comment type="caution">
    <text evidence="4">The sequence shown here is derived from an EMBL/GenBank/DDBJ whole genome shotgun (WGS) entry which is preliminary data.</text>
</comment>
<accession>A0ABW4NLA1</accession>
<evidence type="ECO:0000313" key="5">
    <source>
        <dbReference type="Proteomes" id="UP001597285"/>
    </source>
</evidence>
<evidence type="ECO:0000259" key="3">
    <source>
        <dbReference type="PROSITE" id="PS50977"/>
    </source>
</evidence>
<evidence type="ECO:0000256" key="1">
    <source>
        <dbReference type="ARBA" id="ARBA00023125"/>
    </source>
</evidence>
<dbReference type="Gene3D" id="1.10.357.10">
    <property type="entry name" value="Tetracycline Repressor, domain 2"/>
    <property type="match status" value="1"/>
</dbReference>
<dbReference type="EMBL" id="JBHUFF010000009">
    <property type="protein sequence ID" value="MFD1799205.1"/>
    <property type="molecule type" value="Genomic_DNA"/>
</dbReference>
<feature type="DNA-binding region" description="H-T-H motif" evidence="2">
    <location>
        <begin position="29"/>
        <end position="48"/>
    </location>
</feature>
<reference evidence="5" key="1">
    <citation type="journal article" date="2019" name="Int. J. Syst. Evol. Microbiol.">
        <title>The Global Catalogue of Microorganisms (GCM) 10K type strain sequencing project: providing services to taxonomists for standard genome sequencing and annotation.</title>
        <authorList>
            <consortium name="The Broad Institute Genomics Platform"/>
            <consortium name="The Broad Institute Genome Sequencing Center for Infectious Disease"/>
            <person name="Wu L."/>
            <person name="Ma J."/>
        </authorList>
    </citation>
    <scope>NUCLEOTIDE SEQUENCE [LARGE SCALE GENOMIC DNA]</scope>
    <source>
        <strain evidence="5">KCTC 42143</strain>
    </source>
</reference>
<dbReference type="Proteomes" id="UP001597285">
    <property type="component" value="Unassembled WGS sequence"/>
</dbReference>
<dbReference type="SUPFAM" id="SSF46689">
    <property type="entry name" value="Homeodomain-like"/>
    <property type="match status" value="1"/>
</dbReference>
<keyword evidence="5" id="KW-1185">Reference proteome</keyword>
<dbReference type="RefSeq" id="WP_058918895.1">
    <property type="nucleotide sequence ID" value="NZ_JBHSQC010000004.1"/>
</dbReference>
<dbReference type="PROSITE" id="PS50977">
    <property type="entry name" value="HTH_TETR_2"/>
    <property type="match status" value="1"/>
</dbReference>
<gene>
    <name evidence="4" type="ORF">ACFSBK_04930</name>
</gene>
<proteinExistence type="predicted"/>
<evidence type="ECO:0000313" key="4">
    <source>
        <dbReference type="EMBL" id="MFD1799205.1"/>
    </source>
</evidence>
<feature type="domain" description="HTH tetR-type" evidence="3">
    <location>
        <begin position="6"/>
        <end position="66"/>
    </location>
</feature>